<protein>
    <submittedName>
        <fullName evidence="5">Uncharacterized protein</fullName>
    </submittedName>
</protein>
<dbReference type="PANTHER" id="PTHR42812:SF12">
    <property type="entry name" value="BETA-XYLOSIDASE-RELATED"/>
    <property type="match status" value="1"/>
</dbReference>
<sequence>MTADAEGYHLPIVPGFAPDLAVSPVDGTYYFGNSSFYVFSGRPALAYWDLKEWVYVGNALNRRSQLGVGLRGTRINTVQLGNTGTHMVAFMDIVAPSIHLHVGVFSIATRKMQLLDGNATDMRGGDWRGPVFFDWNGIVVSLFFEDGRVYVESSWCLDRFRQPSCSIFQGELDLATGRWQELREIWPGWLGHDTEALTYTGLPQHHPWGASPVRLDLRIMARPLRYTFEVMGTFGETECECEWVEMRSFSSTMLAARD</sequence>
<dbReference type="Proteomes" id="UP000813385">
    <property type="component" value="Unassembled WGS sequence"/>
</dbReference>
<dbReference type="GO" id="GO:0005975">
    <property type="term" value="P:carbohydrate metabolic process"/>
    <property type="evidence" value="ECO:0007669"/>
    <property type="project" value="InterPro"/>
</dbReference>
<evidence type="ECO:0000313" key="6">
    <source>
        <dbReference type="Proteomes" id="UP000813385"/>
    </source>
</evidence>
<dbReference type="InterPro" id="IPR051795">
    <property type="entry name" value="Glycosyl_Hydrlase_43"/>
</dbReference>
<proteinExistence type="inferred from homology"/>
<dbReference type="InterPro" id="IPR023296">
    <property type="entry name" value="Glyco_hydro_beta-prop_sf"/>
</dbReference>
<reference evidence="5" key="1">
    <citation type="journal article" date="2021" name="Nat. Commun.">
        <title>Genetic determinants of endophytism in the Arabidopsis root mycobiome.</title>
        <authorList>
            <person name="Mesny F."/>
            <person name="Miyauchi S."/>
            <person name="Thiergart T."/>
            <person name="Pickel B."/>
            <person name="Atanasova L."/>
            <person name="Karlsson M."/>
            <person name="Huettel B."/>
            <person name="Barry K.W."/>
            <person name="Haridas S."/>
            <person name="Chen C."/>
            <person name="Bauer D."/>
            <person name="Andreopoulos W."/>
            <person name="Pangilinan J."/>
            <person name="LaButti K."/>
            <person name="Riley R."/>
            <person name="Lipzen A."/>
            <person name="Clum A."/>
            <person name="Drula E."/>
            <person name="Henrissat B."/>
            <person name="Kohler A."/>
            <person name="Grigoriev I.V."/>
            <person name="Martin F.M."/>
            <person name="Hacquard S."/>
        </authorList>
    </citation>
    <scope>NUCLEOTIDE SEQUENCE</scope>
    <source>
        <strain evidence="5">MPI-CAGE-AT-0016</strain>
    </source>
</reference>
<name>A0A8K0XA05_9PEZI</name>
<evidence type="ECO:0000256" key="2">
    <source>
        <dbReference type="ARBA" id="ARBA00022801"/>
    </source>
</evidence>
<evidence type="ECO:0000256" key="1">
    <source>
        <dbReference type="ARBA" id="ARBA00009865"/>
    </source>
</evidence>
<dbReference type="InterPro" id="IPR006710">
    <property type="entry name" value="Glyco_hydro_43"/>
</dbReference>
<accession>A0A8K0XA05</accession>
<gene>
    <name evidence="5" type="ORF">B0T11DRAFT_345631</name>
</gene>
<dbReference type="SUPFAM" id="SSF75005">
    <property type="entry name" value="Arabinanase/levansucrase/invertase"/>
    <property type="match status" value="1"/>
</dbReference>
<dbReference type="OrthoDB" id="408373at2759"/>
<dbReference type="Gene3D" id="2.115.10.20">
    <property type="entry name" value="Glycosyl hydrolase domain, family 43"/>
    <property type="match status" value="1"/>
</dbReference>
<dbReference type="PANTHER" id="PTHR42812">
    <property type="entry name" value="BETA-XYLOSIDASE"/>
    <property type="match status" value="1"/>
</dbReference>
<dbReference type="EMBL" id="JAGPXD010000001">
    <property type="protein sequence ID" value="KAH7375590.1"/>
    <property type="molecule type" value="Genomic_DNA"/>
</dbReference>
<evidence type="ECO:0000313" key="5">
    <source>
        <dbReference type="EMBL" id="KAH7375590.1"/>
    </source>
</evidence>
<keyword evidence="3 4" id="KW-0326">Glycosidase</keyword>
<keyword evidence="2 4" id="KW-0378">Hydrolase</keyword>
<evidence type="ECO:0000256" key="4">
    <source>
        <dbReference type="RuleBase" id="RU361187"/>
    </source>
</evidence>
<dbReference type="AlphaFoldDB" id="A0A8K0XA05"/>
<dbReference type="Pfam" id="PF04616">
    <property type="entry name" value="Glyco_hydro_43"/>
    <property type="match status" value="1"/>
</dbReference>
<evidence type="ECO:0000256" key="3">
    <source>
        <dbReference type="ARBA" id="ARBA00023295"/>
    </source>
</evidence>
<organism evidence="5 6">
    <name type="scientific">Plectosphaerella cucumerina</name>
    <dbReference type="NCBI Taxonomy" id="40658"/>
    <lineage>
        <taxon>Eukaryota</taxon>
        <taxon>Fungi</taxon>
        <taxon>Dikarya</taxon>
        <taxon>Ascomycota</taxon>
        <taxon>Pezizomycotina</taxon>
        <taxon>Sordariomycetes</taxon>
        <taxon>Hypocreomycetidae</taxon>
        <taxon>Glomerellales</taxon>
        <taxon>Plectosphaerellaceae</taxon>
        <taxon>Plectosphaerella</taxon>
    </lineage>
</organism>
<comment type="caution">
    <text evidence="5">The sequence shown here is derived from an EMBL/GenBank/DDBJ whole genome shotgun (WGS) entry which is preliminary data.</text>
</comment>
<keyword evidence="6" id="KW-1185">Reference proteome</keyword>
<dbReference type="GO" id="GO:0004553">
    <property type="term" value="F:hydrolase activity, hydrolyzing O-glycosyl compounds"/>
    <property type="evidence" value="ECO:0007669"/>
    <property type="project" value="InterPro"/>
</dbReference>
<comment type="similarity">
    <text evidence="1 4">Belongs to the glycosyl hydrolase 43 family.</text>
</comment>